<dbReference type="EMBL" id="LGGX01000008">
    <property type="protein sequence ID" value="KUK87061.1"/>
    <property type="molecule type" value="Genomic_DNA"/>
</dbReference>
<accession>A0A101I1H8</accession>
<sequence length="177" mass="21073">MEIIKEIEKIKRISKLKSLENERFFEIFSDFDEKIKKSYDGPVKSFYKQLKKIIDCRECGNCCREIIIVFEKDDIPLLSKGIGKSEKEIVEKDFIFYEKHKVYIMNQSPCKFLKGNECLVYPFRGTECREFPYLETKEFSKIYNYVFQGYSICPFHFNAVEFVKNLSVDNSKPIDKL</sequence>
<dbReference type="InterPro" id="IPR005358">
    <property type="entry name" value="Puta_zinc/iron-chelating_dom"/>
</dbReference>
<reference evidence="2" key="1">
    <citation type="journal article" date="2015" name="MBio">
        <title>Genome-Resolved Metagenomic Analysis Reveals Roles for Candidate Phyla and Other Microbial Community Members in Biogeochemical Transformations in Oil Reservoirs.</title>
        <authorList>
            <person name="Hu P."/>
            <person name="Tom L."/>
            <person name="Singh A."/>
            <person name="Thomas B.C."/>
            <person name="Baker B.J."/>
            <person name="Piceno Y.M."/>
            <person name="Andersen G.L."/>
            <person name="Banfield J.F."/>
        </authorList>
    </citation>
    <scope>NUCLEOTIDE SEQUENCE [LARGE SCALE GENOMIC DNA]</scope>
</reference>
<organism evidence="1 2">
    <name type="scientific">candidate division TA06 bacterium 34_109</name>
    <dbReference type="NCBI Taxonomy" id="1635277"/>
    <lineage>
        <taxon>Bacteria</taxon>
        <taxon>Bacteria division TA06</taxon>
    </lineage>
</organism>
<name>A0A101I1H8_UNCT6</name>
<dbReference type="AlphaFoldDB" id="A0A101I1H8"/>
<dbReference type="Pfam" id="PF03692">
    <property type="entry name" value="CxxCxxCC"/>
    <property type="match status" value="1"/>
</dbReference>
<gene>
    <name evidence="1" type="ORF">XE03_1011</name>
</gene>
<comment type="caution">
    <text evidence="1">The sequence shown here is derived from an EMBL/GenBank/DDBJ whole genome shotgun (WGS) entry which is preliminary data.</text>
</comment>
<proteinExistence type="predicted"/>
<evidence type="ECO:0000313" key="2">
    <source>
        <dbReference type="Proteomes" id="UP000053467"/>
    </source>
</evidence>
<dbReference type="Proteomes" id="UP000053467">
    <property type="component" value="Unassembled WGS sequence"/>
</dbReference>
<evidence type="ECO:0008006" key="3">
    <source>
        <dbReference type="Google" id="ProtNLM"/>
    </source>
</evidence>
<evidence type="ECO:0000313" key="1">
    <source>
        <dbReference type="EMBL" id="KUK87061.1"/>
    </source>
</evidence>
<protein>
    <recommendedName>
        <fullName evidence="3">YkgJ family cysteine cluster protein</fullName>
    </recommendedName>
</protein>